<feature type="domain" description="Fibronectin type III-like" evidence="4">
    <location>
        <begin position="668"/>
        <end position="739"/>
    </location>
</feature>
<accession>A0A2G5C570</accession>
<dbReference type="InterPro" id="IPR017853">
    <property type="entry name" value="GH"/>
</dbReference>
<keyword evidence="6" id="KW-1185">Reference proteome</keyword>
<dbReference type="InterPro" id="IPR013783">
    <property type="entry name" value="Ig-like_fold"/>
</dbReference>
<dbReference type="Gene3D" id="3.40.50.1700">
    <property type="entry name" value="Glycoside hydrolase family 3 C-terminal domain"/>
    <property type="match status" value="1"/>
</dbReference>
<dbReference type="InParanoid" id="A0A2G5C570"/>
<evidence type="ECO:0000313" key="6">
    <source>
        <dbReference type="Proteomes" id="UP000230069"/>
    </source>
</evidence>
<dbReference type="SUPFAM" id="SSF51445">
    <property type="entry name" value="(Trans)glycosidases"/>
    <property type="match status" value="1"/>
</dbReference>
<keyword evidence="2" id="KW-0378">Hydrolase</keyword>
<proteinExistence type="predicted"/>
<dbReference type="OrthoDB" id="47059at2759"/>
<dbReference type="AlphaFoldDB" id="A0A2G5C570"/>
<reference evidence="5 6" key="1">
    <citation type="submission" date="2017-09" db="EMBL/GenBank/DDBJ databases">
        <title>WGS assembly of Aquilegia coerulea Goldsmith.</title>
        <authorList>
            <person name="Hodges S."/>
            <person name="Kramer E."/>
            <person name="Nordborg M."/>
            <person name="Tomkins J."/>
            <person name="Borevitz J."/>
            <person name="Derieg N."/>
            <person name="Yan J."/>
            <person name="Mihaltcheva S."/>
            <person name="Hayes R.D."/>
            <person name="Rokhsar D."/>
        </authorList>
    </citation>
    <scope>NUCLEOTIDE SEQUENCE [LARGE SCALE GENOMIC DNA]</scope>
    <source>
        <strain evidence="6">cv. Goldsmith</strain>
    </source>
</reference>
<keyword evidence="1" id="KW-0732">Signal</keyword>
<dbReference type="GO" id="GO:0045493">
    <property type="term" value="P:xylan catabolic process"/>
    <property type="evidence" value="ECO:0007669"/>
    <property type="project" value="InterPro"/>
</dbReference>
<dbReference type="InterPro" id="IPR001764">
    <property type="entry name" value="Glyco_hydro_3_N"/>
</dbReference>
<dbReference type="Gene3D" id="2.60.40.10">
    <property type="entry name" value="Immunoglobulins"/>
    <property type="match status" value="1"/>
</dbReference>
<sequence length="768" mass="85001">MDFDPKRLHFCDKTLSYQVRAKDLVDRLTLEEKIAQLGDKAPGVPRLHIPPYIWRSDPAFGIKFNDTIHAVTSFPAVLLTTASFNETLWKAIGETVSDEVRAMHNFGIAGLTYWDPNVNVATDPRWGRIQETAGEDPFVVGRYGLNYVRGLQDVQGHINYPDPNARPLKVAATCKYYTAYGMENDPTKKIDKYHFDAQVTVRDMMETFNYPFELCVKQGDAASVMCSYNRVNGIPSCADPNLLNGTVRELWGLHGYIVDDCDWVLSMILVPQKFLNDTPADAIAQAYKAGVDLDCRGDYTPKYIMEAVNQGKLSEVTIDKALINLYVVLMRLGWFDGSPGIYNHLGRFDIHKGANLDLAQEAARQGIVLLHNDRDILPLNWTNRPTIALVGPHANATTALLGNSRLKNDNNVFRYLRPLTMLQGYANVKYAPGCFDVNCQDTSGFQAAVDATEGTEATLLFVGLDSSVEDETSDRQNIYLPSNQQKLINTILESPKSSPLVVVILSGGGIDISDWNWRVAAVVWAGYPGADGGVAIIDVLFGKKNPAGRLPVTWYKGDYTNKLPMTSMQLRPNPDLGYPGRTYKFSADKDVLYPFGYGQSYSEFNYTILAPKFVLIERPELPKCRQITFSDGTVAPDCPAILVTDSICNKVVKITVVVTNAGKRDGAHVVLLYSKLPSNIGGTLPNKRLVGFQRVFIKSGEALEVGFDLNVCKSFSFVSEDAYELLPVGDHSIVVGQDLSTDTAIINQDVSAKMSIMFQMGTANQQKL</sequence>
<dbReference type="EMBL" id="KZ305110">
    <property type="protein sequence ID" value="PIA26423.1"/>
    <property type="molecule type" value="Genomic_DNA"/>
</dbReference>
<dbReference type="STRING" id="218851.A0A2G5C570"/>
<dbReference type="Pfam" id="PF14310">
    <property type="entry name" value="Fn3-like"/>
    <property type="match status" value="1"/>
</dbReference>
<dbReference type="PANTHER" id="PTHR42721:SF11">
    <property type="entry name" value="BETA-D-XYLOSIDASE 5-RELATED"/>
    <property type="match status" value="1"/>
</dbReference>
<dbReference type="InterPro" id="IPR002772">
    <property type="entry name" value="Glyco_hydro_3_C"/>
</dbReference>
<gene>
    <name evidence="5" type="ORF">AQUCO_09300014v1</name>
</gene>
<dbReference type="GO" id="GO:0009044">
    <property type="term" value="F:xylan 1,4-beta-xylosidase activity"/>
    <property type="evidence" value="ECO:0007669"/>
    <property type="project" value="InterPro"/>
</dbReference>
<dbReference type="GO" id="GO:0046556">
    <property type="term" value="F:alpha-L-arabinofuranosidase activity"/>
    <property type="evidence" value="ECO:0007669"/>
    <property type="project" value="TreeGrafter"/>
</dbReference>
<evidence type="ECO:0000256" key="2">
    <source>
        <dbReference type="ARBA" id="ARBA00022801"/>
    </source>
</evidence>
<evidence type="ECO:0000256" key="3">
    <source>
        <dbReference type="ARBA" id="ARBA00023295"/>
    </source>
</evidence>
<dbReference type="PANTHER" id="PTHR42721">
    <property type="entry name" value="SUGAR HYDROLASE-RELATED"/>
    <property type="match status" value="1"/>
</dbReference>
<dbReference type="InterPro" id="IPR026891">
    <property type="entry name" value="Fn3-like"/>
</dbReference>
<dbReference type="Gene3D" id="3.20.20.300">
    <property type="entry name" value="Glycoside hydrolase, family 3, N-terminal domain"/>
    <property type="match status" value="1"/>
</dbReference>
<dbReference type="Pfam" id="PF01915">
    <property type="entry name" value="Glyco_hydro_3_C"/>
    <property type="match status" value="1"/>
</dbReference>
<dbReference type="GO" id="GO:0031222">
    <property type="term" value="P:arabinan catabolic process"/>
    <property type="evidence" value="ECO:0007669"/>
    <property type="project" value="TreeGrafter"/>
</dbReference>
<dbReference type="SUPFAM" id="SSF52279">
    <property type="entry name" value="Beta-D-glucan exohydrolase, C-terminal domain"/>
    <property type="match status" value="1"/>
</dbReference>
<evidence type="ECO:0000256" key="1">
    <source>
        <dbReference type="ARBA" id="ARBA00022729"/>
    </source>
</evidence>
<dbReference type="SMART" id="SM01217">
    <property type="entry name" value="Fn3_like"/>
    <property type="match status" value="1"/>
</dbReference>
<dbReference type="Pfam" id="PF00933">
    <property type="entry name" value="Glyco_hydro_3"/>
    <property type="match status" value="1"/>
</dbReference>
<organism evidence="5 6">
    <name type="scientific">Aquilegia coerulea</name>
    <name type="common">Rocky mountain columbine</name>
    <dbReference type="NCBI Taxonomy" id="218851"/>
    <lineage>
        <taxon>Eukaryota</taxon>
        <taxon>Viridiplantae</taxon>
        <taxon>Streptophyta</taxon>
        <taxon>Embryophyta</taxon>
        <taxon>Tracheophyta</taxon>
        <taxon>Spermatophyta</taxon>
        <taxon>Magnoliopsida</taxon>
        <taxon>Ranunculales</taxon>
        <taxon>Ranunculaceae</taxon>
        <taxon>Thalictroideae</taxon>
        <taxon>Aquilegia</taxon>
    </lineage>
</organism>
<dbReference type="Proteomes" id="UP000230069">
    <property type="component" value="Unassembled WGS sequence"/>
</dbReference>
<protein>
    <recommendedName>
        <fullName evidence="4">Fibronectin type III-like domain-containing protein</fullName>
    </recommendedName>
</protein>
<name>A0A2G5C570_AQUCA</name>
<evidence type="ECO:0000259" key="4">
    <source>
        <dbReference type="SMART" id="SM01217"/>
    </source>
</evidence>
<dbReference type="InterPro" id="IPR036881">
    <property type="entry name" value="Glyco_hydro_3_C_sf"/>
</dbReference>
<evidence type="ECO:0000313" key="5">
    <source>
        <dbReference type="EMBL" id="PIA26423.1"/>
    </source>
</evidence>
<keyword evidence="3" id="KW-0326">Glycosidase</keyword>
<dbReference type="InterPro" id="IPR036962">
    <property type="entry name" value="Glyco_hydro_3_N_sf"/>
</dbReference>
<dbReference type="InterPro" id="IPR044993">
    <property type="entry name" value="BXL"/>
</dbReference>